<dbReference type="PANTHER" id="PTHR30461">
    <property type="entry name" value="DNA-INVERTASE FROM LAMBDOID PROPHAGE"/>
    <property type="match status" value="1"/>
</dbReference>
<sequence>MMYNIARYDALYGRQSVDKKDSISVESQLDFCKYETHGQPYQTYTDKGFSGKNTNRPDFERMMRDIRAGRIKRVIVYKLDRISRSILDFANMMEVFQEYDVEFVSSTEKFDTSTPIGRAMLNICIVFAQLERETIQKRVTDAYYSRNKKGFFMGGRVPYGFKLEPIVIDGIRTSFYLPIEEEMQQIELIYQLYAEGVKENGEPYSVSDIRNYLLEHDIPQLRGGYWTVSSISSILANPSYAIADLSLYEFFHSQGANITNPVELWEGGNGCYLYQGTVSKDKSRNSFKDKEVVLAPHVGRVSSYIWIKCRLRCMNSRQMATTNKGKSSWLVGKVKCGNCGKGLQISPSRVSKKTGKSIRYMNCSYKYITKGLGCSGTGSRIYANELENYVLKQIKGKLAEFEGLNEQNATQTNPKLNENKIRLAQIDKEIDDLVEKVSGANSVLMRYINEKVEQLDAERRALSEENLSMTVNQSSDTLNMIFNHVSTWEETSFEDKQKVLDAFVKVIKIANGNIEMTWNI</sequence>
<proteinExistence type="predicted"/>
<feature type="domain" description="Resolvase/invertase-type recombinase catalytic" evidence="2">
    <location>
        <begin position="8"/>
        <end position="150"/>
    </location>
</feature>
<dbReference type="Pfam" id="PF07508">
    <property type="entry name" value="Recombinase"/>
    <property type="match status" value="1"/>
</dbReference>
<reference evidence="4 5" key="1">
    <citation type="submission" date="2019-07" db="EMBL/GenBank/DDBJ databases">
        <authorList>
            <person name="Hibberd C M."/>
            <person name="Gehrig L. J."/>
            <person name="Chang H.-W."/>
            <person name="Venkatesh S."/>
        </authorList>
    </citation>
    <scope>NUCLEOTIDE SEQUENCE [LARGE SCALE GENOMIC DNA]</scope>
    <source>
        <strain evidence="4">Dorea_formicigenerans_SSTS_Bg7063</strain>
    </source>
</reference>
<evidence type="ECO:0000259" key="2">
    <source>
        <dbReference type="PROSITE" id="PS51736"/>
    </source>
</evidence>
<dbReference type="SUPFAM" id="SSF53041">
    <property type="entry name" value="Resolvase-like"/>
    <property type="match status" value="1"/>
</dbReference>
<gene>
    <name evidence="4" type="primary">hin</name>
    <name evidence="4" type="ORF">DFSSTS7063_00373</name>
</gene>
<dbReference type="EMBL" id="CABHNI010000009">
    <property type="protein sequence ID" value="VUW94144.1"/>
    <property type="molecule type" value="Genomic_DNA"/>
</dbReference>
<evidence type="ECO:0000259" key="3">
    <source>
        <dbReference type="PROSITE" id="PS51737"/>
    </source>
</evidence>
<dbReference type="CDD" id="cd03768">
    <property type="entry name" value="SR_ResInv"/>
    <property type="match status" value="1"/>
</dbReference>
<keyword evidence="1" id="KW-0175">Coiled coil</keyword>
<dbReference type="InterPro" id="IPR025827">
    <property type="entry name" value="Zn_ribbon_recom_dom"/>
</dbReference>
<dbReference type="InterPro" id="IPR036162">
    <property type="entry name" value="Resolvase-like_N_sf"/>
</dbReference>
<evidence type="ECO:0000313" key="5">
    <source>
        <dbReference type="Proteomes" id="UP000358366"/>
    </source>
</evidence>
<dbReference type="RefSeq" id="WP_243131044.1">
    <property type="nucleotide sequence ID" value="NZ_CABHNI010000009.1"/>
</dbReference>
<feature type="domain" description="Recombinase" evidence="3">
    <location>
        <begin position="158"/>
        <end position="320"/>
    </location>
</feature>
<dbReference type="Gene3D" id="3.40.50.1390">
    <property type="entry name" value="Resolvase, N-terminal catalytic domain"/>
    <property type="match status" value="1"/>
</dbReference>
<accession>A0A564SG77</accession>
<dbReference type="GO" id="GO:0000150">
    <property type="term" value="F:DNA strand exchange activity"/>
    <property type="evidence" value="ECO:0007669"/>
    <property type="project" value="InterPro"/>
</dbReference>
<dbReference type="PROSITE" id="PS51737">
    <property type="entry name" value="RECOMBINASE_DNA_BIND"/>
    <property type="match status" value="1"/>
</dbReference>
<dbReference type="Pfam" id="PF13408">
    <property type="entry name" value="Zn_ribbon_recom"/>
    <property type="match status" value="1"/>
</dbReference>
<dbReference type="AlphaFoldDB" id="A0A564SG77"/>
<dbReference type="InterPro" id="IPR006119">
    <property type="entry name" value="Resolv_N"/>
</dbReference>
<feature type="coiled-coil region" evidence="1">
    <location>
        <begin position="416"/>
        <end position="465"/>
    </location>
</feature>
<dbReference type="InterPro" id="IPR050639">
    <property type="entry name" value="SSR_resolvase"/>
</dbReference>
<dbReference type="Gene3D" id="3.90.1750.20">
    <property type="entry name" value="Putative Large Serine Recombinase, Chain B, Domain 2"/>
    <property type="match status" value="1"/>
</dbReference>
<evidence type="ECO:0000313" key="4">
    <source>
        <dbReference type="EMBL" id="VUW94144.1"/>
    </source>
</evidence>
<dbReference type="SMART" id="SM00857">
    <property type="entry name" value="Resolvase"/>
    <property type="match status" value="1"/>
</dbReference>
<evidence type="ECO:0000256" key="1">
    <source>
        <dbReference type="SAM" id="Coils"/>
    </source>
</evidence>
<name>A0A564SG77_9FIRM</name>
<dbReference type="Pfam" id="PF00239">
    <property type="entry name" value="Resolvase"/>
    <property type="match status" value="1"/>
</dbReference>
<dbReference type="InterPro" id="IPR038109">
    <property type="entry name" value="DNA_bind_recomb_sf"/>
</dbReference>
<dbReference type="Proteomes" id="UP000358366">
    <property type="component" value="Unassembled WGS sequence"/>
</dbReference>
<protein>
    <submittedName>
        <fullName evidence="4">DNA-invertase hin</fullName>
    </submittedName>
</protein>
<dbReference type="InterPro" id="IPR011109">
    <property type="entry name" value="DNA_bind_recombinase_dom"/>
</dbReference>
<dbReference type="GO" id="GO:0003677">
    <property type="term" value="F:DNA binding"/>
    <property type="evidence" value="ECO:0007669"/>
    <property type="project" value="InterPro"/>
</dbReference>
<organism evidence="4 5">
    <name type="scientific">Dorea formicigenerans</name>
    <dbReference type="NCBI Taxonomy" id="39486"/>
    <lineage>
        <taxon>Bacteria</taxon>
        <taxon>Bacillati</taxon>
        <taxon>Bacillota</taxon>
        <taxon>Clostridia</taxon>
        <taxon>Lachnospirales</taxon>
        <taxon>Lachnospiraceae</taxon>
        <taxon>Dorea</taxon>
    </lineage>
</organism>
<dbReference type="PROSITE" id="PS51736">
    <property type="entry name" value="RECOMBINASES_3"/>
    <property type="match status" value="1"/>
</dbReference>
<dbReference type="PANTHER" id="PTHR30461:SF23">
    <property type="entry name" value="DNA RECOMBINASE-RELATED"/>
    <property type="match status" value="1"/>
</dbReference>